<protein>
    <recommendedName>
        <fullName evidence="3">CopG family transcriptional regulator</fullName>
    </recommendedName>
</protein>
<dbReference type="EMBL" id="JAVRHK010000003">
    <property type="protein sequence ID" value="MDT0676306.1"/>
    <property type="molecule type" value="Genomic_DNA"/>
</dbReference>
<organism evidence="1 2">
    <name type="scientific">Autumnicola musiva</name>
    <dbReference type="NCBI Taxonomy" id="3075589"/>
    <lineage>
        <taxon>Bacteria</taxon>
        <taxon>Pseudomonadati</taxon>
        <taxon>Bacteroidota</taxon>
        <taxon>Flavobacteriia</taxon>
        <taxon>Flavobacteriales</taxon>
        <taxon>Flavobacteriaceae</taxon>
        <taxon>Autumnicola</taxon>
    </lineage>
</organism>
<keyword evidence="2" id="KW-1185">Reference proteome</keyword>
<evidence type="ECO:0008006" key="3">
    <source>
        <dbReference type="Google" id="ProtNLM"/>
    </source>
</evidence>
<reference evidence="1 2" key="1">
    <citation type="submission" date="2023-09" db="EMBL/GenBank/DDBJ databases">
        <authorList>
            <person name="Rey-Velasco X."/>
        </authorList>
    </citation>
    <scope>NUCLEOTIDE SEQUENCE [LARGE SCALE GENOMIC DNA]</scope>
    <source>
        <strain evidence="1 2">F117</strain>
    </source>
</reference>
<accession>A0ABU3D471</accession>
<comment type="caution">
    <text evidence="1">The sequence shown here is derived from an EMBL/GenBank/DDBJ whole genome shotgun (WGS) entry which is preliminary data.</text>
</comment>
<dbReference type="Proteomes" id="UP001262582">
    <property type="component" value="Unassembled WGS sequence"/>
</dbReference>
<evidence type="ECO:0000313" key="2">
    <source>
        <dbReference type="Proteomes" id="UP001262582"/>
    </source>
</evidence>
<gene>
    <name evidence="1" type="ORF">RM539_06890</name>
</gene>
<dbReference type="RefSeq" id="WP_311502642.1">
    <property type="nucleotide sequence ID" value="NZ_JAVRHK010000003.1"/>
</dbReference>
<evidence type="ECO:0000313" key="1">
    <source>
        <dbReference type="EMBL" id="MDT0676306.1"/>
    </source>
</evidence>
<name>A0ABU3D471_9FLAO</name>
<sequence length="76" mass="9227">MKKNSIEIDENIYSETEELLDGLQKSRNQYFIEAIQFYNKIQNRKLLEKKLQKESYLVREDSMNVLKDFEEIDYAD</sequence>
<proteinExistence type="predicted"/>